<accession>A0A2J7ZN53</accession>
<dbReference type="GO" id="GO:0016020">
    <property type="term" value="C:membrane"/>
    <property type="evidence" value="ECO:0007669"/>
    <property type="project" value="TreeGrafter"/>
</dbReference>
<dbReference type="Proteomes" id="UP000236333">
    <property type="component" value="Unassembled WGS sequence"/>
</dbReference>
<dbReference type="PANTHER" id="PTHR12393:SF6">
    <property type="entry name" value="SPHINGOMYELIN PHOSPHODIESTERASE 2"/>
    <property type="match status" value="1"/>
</dbReference>
<dbReference type="GO" id="GO:0030149">
    <property type="term" value="P:sphingolipid catabolic process"/>
    <property type="evidence" value="ECO:0007669"/>
    <property type="project" value="TreeGrafter"/>
</dbReference>
<dbReference type="AlphaFoldDB" id="A0A2J7ZN53"/>
<keyword evidence="3" id="KW-1185">Reference proteome</keyword>
<dbReference type="GO" id="GO:0004620">
    <property type="term" value="F:phospholipase activity"/>
    <property type="evidence" value="ECO:0007669"/>
    <property type="project" value="TreeGrafter"/>
</dbReference>
<dbReference type="GO" id="GO:0046513">
    <property type="term" value="P:ceramide biosynthetic process"/>
    <property type="evidence" value="ECO:0007669"/>
    <property type="project" value="TreeGrafter"/>
</dbReference>
<organism evidence="2 3">
    <name type="scientific">Tetrabaena socialis</name>
    <dbReference type="NCBI Taxonomy" id="47790"/>
    <lineage>
        <taxon>Eukaryota</taxon>
        <taxon>Viridiplantae</taxon>
        <taxon>Chlorophyta</taxon>
        <taxon>core chlorophytes</taxon>
        <taxon>Chlorophyceae</taxon>
        <taxon>CS clade</taxon>
        <taxon>Chlamydomonadales</taxon>
        <taxon>Tetrabaenaceae</taxon>
        <taxon>Tetrabaena</taxon>
    </lineage>
</organism>
<reference evidence="2 3" key="1">
    <citation type="journal article" date="2017" name="Mol. Biol. Evol.">
        <title>The 4-celled Tetrabaena socialis nuclear genome reveals the essential components for genetic control of cell number at the origin of multicellularity in the volvocine lineage.</title>
        <authorList>
            <person name="Featherston J."/>
            <person name="Arakaki Y."/>
            <person name="Hanschen E.R."/>
            <person name="Ferris P.J."/>
            <person name="Michod R.E."/>
            <person name="Olson B.J.S.C."/>
            <person name="Nozaki H."/>
            <person name="Durand P.M."/>
        </authorList>
    </citation>
    <scope>NUCLEOTIDE SEQUENCE [LARGE SCALE GENOMIC DNA]</scope>
    <source>
        <strain evidence="2 3">NIES-571</strain>
    </source>
</reference>
<proteinExistence type="predicted"/>
<dbReference type="Gene3D" id="1.25.40.20">
    <property type="entry name" value="Ankyrin repeat-containing domain"/>
    <property type="match status" value="3"/>
</dbReference>
<name>A0A2J7ZN53_9CHLO</name>
<gene>
    <name evidence="2" type="ORF">TSOC_012417</name>
</gene>
<dbReference type="PANTHER" id="PTHR12393">
    <property type="entry name" value="SPHINGOMYELIN PHOSPHODIESTERASE RELATED"/>
    <property type="match status" value="1"/>
</dbReference>
<dbReference type="SUPFAM" id="SSF48403">
    <property type="entry name" value="Ankyrin repeat"/>
    <property type="match status" value="2"/>
</dbReference>
<evidence type="ECO:0000313" key="2">
    <source>
        <dbReference type="EMBL" id="PNH01680.1"/>
    </source>
</evidence>
<sequence length="771" mass="81944">MEQQRDCIGQRSDQLGSLAPTLPPGGSALLPDPQQQGEAASAAADPSRIWLPELVQRYARSLSCNEVACVLRLVNKATAAQFGEPQDRTVRLSLPVPLHAFVQHWNEVGAMRGLIRQQRWRLVQLTARSGSIANLEVLLAREDCACLSDKALYAAAGAGQLDVCRWLREQGCLWGVDPSDLDAAAHGGHQDVCEWLLASGCPWSDGAAGDAARGGHVGLVDWLLGTGHDSPLEGLVAPAAAGCDLPILQRLYSAHFTQRNSDFDKTSVLACAAGSSTADWRAKVEWLEGRGFPRTAEACRAAVGQPDWRGRLEWLQQRGYPLHANMAVTAAGVGVVDALQYVLDSGVALDEGTAQYAAIYAARGGHLAVLQALHARGLPIEAAAAAAARHGHLSVVAWLAEALGADEVLSARVFAAAAGSGSVSMLAWLHDRVCPWDHRAFAEAADTGCEEQLEWLAARGCPMGVGPGCATEDWRAKVEWLEGQGYRRTAEACLEAVKQPDWRGHLEWLQQRGYPLDGDVAVTAAEVGIVDVLDSGVALGEDTAAYAAFKAGMEGHLAVLQALHARGLPVEEAAAPAARRGQLPVMAWLAEALGASKVLTTQLFAAAAQSGSVELLAWLHDRGCPWDESVFENAADTGCEEQLEWLAERGCPMGEGGEPYACAARTGELAILRCLQRLGCPLGPESGGVFVRTIDSRWPLHNSCDTLRLQRGLLWLLERPDGENVPTPLDAAGCGSRLREPAAGAGCGSRLREPAAGAGYGSRLKVARMNK</sequence>
<dbReference type="GO" id="GO:0005783">
    <property type="term" value="C:endoplasmic reticulum"/>
    <property type="evidence" value="ECO:0007669"/>
    <property type="project" value="TreeGrafter"/>
</dbReference>
<comment type="caution">
    <text evidence="2">The sequence shown here is derived from an EMBL/GenBank/DDBJ whole genome shotgun (WGS) entry which is preliminary data.</text>
</comment>
<dbReference type="GO" id="GO:0071944">
    <property type="term" value="C:cell periphery"/>
    <property type="evidence" value="ECO:0007669"/>
    <property type="project" value="TreeGrafter"/>
</dbReference>
<dbReference type="InterPro" id="IPR036770">
    <property type="entry name" value="Ankyrin_rpt-contain_sf"/>
</dbReference>
<evidence type="ECO:0000256" key="1">
    <source>
        <dbReference type="SAM" id="MobiDB-lite"/>
    </source>
</evidence>
<dbReference type="EMBL" id="PGGS01000821">
    <property type="protein sequence ID" value="PNH01680.1"/>
    <property type="molecule type" value="Genomic_DNA"/>
</dbReference>
<evidence type="ECO:0000313" key="3">
    <source>
        <dbReference type="Proteomes" id="UP000236333"/>
    </source>
</evidence>
<feature type="region of interest" description="Disordered" evidence="1">
    <location>
        <begin position="1"/>
        <end position="43"/>
    </location>
</feature>
<protein>
    <submittedName>
        <fullName evidence="2">Ankyrin repeat domain-containing protein</fullName>
    </submittedName>
</protein>
<dbReference type="OrthoDB" id="76773at2759"/>